<organism evidence="2 3">
    <name type="scientific">Eragrostis curvula</name>
    <name type="common">weeping love grass</name>
    <dbReference type="NCBI Taxonomy" id="38414"/>
    <lineage>
        <taxon>Eukaryota</taxon>
        <taxon>Viridiplantae</taxon>
        <taxon>Streptophyta</taxon>
        <taxon>Embryophyta</taxon>
        <taxon>Tracheophyta</taxon>
        <taxon>Spermatophyta</taxon>
        <taxon>Magnoliopsida</taxon>
        <taxon>Liliopsida</taxon>
        <taxon>Poales</taxon>
        <taxon>Poaceae</taxon>
        <taxon>PACMAD clade</taxon>
        <taxon>Chloridoideae</taxon>
        <taxon>Eragrostideae</taxon>
        <taxon>Eragrostidinae</taxon>
        <taxon>Eragrostis</taxon>
    </lineage>
</organism>
<dbReference type="AlphaFoldDB" id="A0A5J9TH14"/>
<dbReference type="OrthoDB" id="683911at2759"/>
<evidence type="ECO:0000313" key="2">
    <source>
        <dbReference type="EMBL" id="TVU10663.1"/>
    </source>
</evidence>
<accession>A0A5J9TH14</accession>
<keyword evidence="3" id="KW-1185">Reference proteome</keyword>
<dbReference type="PANTHER" id="PTHR33157">
    <property type="entry name" value="AUTONOMOUS TRANSPOSABLE ELEMENT EN-1 MOSAIC PROTEIN-RELATED"/>
    <property type="match status" value="1"/>
</dbReference>
<sequence length="249" mass="27682">GKRASRGRRRRREVAPAPTPATRGHACADADALHQALFVATLRRLPIFTAAVSRLIVVDADVVVCRLTATDEYATVSRLVDTAACLLHSVVSFTRMIGSLRHRLNPSTSIAADASAATPASAVTSCAEKAPEKDASWQWEIYPYVKSRKVPTVQGALLKLFYPDMIGPKSHRRVAKTWTDYKWSPNDETMSAAETIKRLRFKCAPDVDLQEADRILDINMTNLVRHMMCVFVRARWNAKKFLATGVWSS</sequence>
<reference evidence="2 3" key="1">
    <citation type="journal article" date="2019" name="Sci. Rep.">
        <title>A high-quality genome of Eragrostis curvula grass provides insights into Poaceae evolution and supports new strategies to enhance forage quality.</title>
        <authorList>
            <person name="Carballo J."/>
            <person name="Santos B.A.C.M."/>
            <person name="Zappacosta D."/>
            <person name="Garbus I."/>
            <person name="Selva J.P."/>
            <person name="Gallo C.A."/>
            <person name="Diaz A."/>
            <person name="Albertini E."/>
            <person name="Caccamo M."/>
            <person name="Echenique V."/>
        </authorList>
    </citation>
    <scope>NUCLEOTIDE SEQUENCE [LARGE SCALE GENOMIC DNA]</scope>
    <source>
        <strain evidence="3">cv. Victoria</strain>
        <tissue evidence="2">Leaf</tissue>
    </source>
</reference>
<comment type="caution">
    <text evidence="2">The sequence shown here is derived from an EMBL/GenBank/DDBJ whole genome shotgun (WGS) entry which is preliminary data.</text>
</comment>
<dbReference type="EMBL" id="RWGY01000039">
    <property type="protein sequence ID" value="TVU10663.1"/>
    <property type="molecule type" value="Genomic_DNA"/>
</dbReference>
<dbReference type="PANTHER" id="PTHR33157:SF8">
    <property type="entry name" value="OS11G0485000 PROTEIN"/>
    <property type="match status" value="1"/>
</dbReference>
<name>A0A5J9TH14_9POAL</name>
<dbReference type="Proteomes" id="UP000324897">
    <property type="component" value="Chromosome 3"/>
</dbReference>
<feature type="compositionally biased region" description="Basic residues" evidence="1">
    <location>
        <begin position="1"/>
        <end position="12"/>
    </location>
</feature>
<dbReference type="Gramene" id="TVU10663">
    <property type="protein sequence ID" value="TVU10663"/>
    <property type="gene ID" value="EJB05_44207"/>
</dbReference>
<protein>
    <submittedName>
        <fullName evidence="2">Uncharacterized protein</fullName>
    </submittedName>
</protein>
<proteinExistence type="predicted"/>
<dbReference type="InterPro" id="IPR039266">
    <property type="entry name" value="EN-1/SPM"/>
</dbReference>
<feature type="region of interest" description="Disordered" evidence="1">
    <location>
        <begin position="1"/>
        <end position="25"/>
    </location>
</feature>
<feature type="non-terminal residue" evidence="2">
    <location>
        <position position="1"/>
    </location>
</feature>
<gene>
    <name evidence="2" type="ORF">EJB05_44207</name>
</gene>
<evidence type="ECO:0000313" key="3">
    <source>
        <dbReference type="Proteomes" id="UP000324897"/>
    </source>
</evidence>
<evidence type="ECO:0000256" key="1">
    <source>
        <dbReference type="SAM" id="MobiDB-lite"/>
    </source>
</evidence>
<dbReference type="GO" id="GO:0032196">
    <property type="term" value="P:transposition"/>
    <property type="evidence" value="ECO:0007669"/>
    <property type="project" value="InterPro"/>
</dbReference>